<dbReference type="GeneID" id="37058209"/>
<gene>
    <name evidence="1" type="ORF">BO83DRAFT_440313</name>
</gene>
<proteinExistence type="predicted"/>
<reference evidence="1" key="1">
    <citation type="submission" date="2016-12" db="EMBL/GenBank/DDBJ databases">
        <title>The genomes of Aspergillus section Nigri reveals drivers in fungal speciation.</title>
        <authorList>
            <consortium name="DOE Joint Genome Institute"/>
            <person name="Vesth T.C."/>
            <person name="Nybo J."/>
            <person name="Theobald S."/>
            <person name="Brandl J."/>
            <person name="Frisvad J.C."/>
            <person name="Nielsen K.F."/>
            <person name="Lyhne E.K."/>
            <person name="Kogle M.E."/>
            <person name="Kuo A."/>
            <person name="Riley R."/>
            <person name="Clum A."/>
            <person name="Nolan M."/>
            <person name="Lipzen A."/>
            <person name="Salamov A."/>
            <person name="Henrissat B."/>
            <person name="Wiebenga A."/>
            <person name="De vries R.P."/>
            <person name="Grigoriev I.V."/>
            <person name="Mortensen U.H."/>
            <person name="Andersen M.R."/>
            <person name="Baker S.E."/>
        </authorList>
    </citation>
    <scope>NUCLEOTIDE SEQUENCE</scope>
    <source>
        <strain evidence="1">CBS 122712</strain>
    </source>
</reference>
<evidence type="ECO:0000313" key="2">
    <source>
        <dbReference type="Proteomes" id="UP000246171"/>
    </source>
</evidence>
<comment type="caution">
    <text evidence="1">The sequence shown here is derived from an EMBL/GenBank/DDBJ whole genome shotgun (WGS) entry which is preliminary data.</text>
</comment>
<name>A0A317UY85_ASPEC</name>
<evidence type="ECO:0000313" key="1">
    <source>
        <dbReference type="EMBL" id="PWY65497.1"/>
    </source>
</evidence>
<dbReference type="Proteomes" id="UP000246171">
    <property type="component" value="Unassembled WGS sequence"/>
</dbReference>
<dbReference type="RefSeq" id="XP_025384552.1">
    <property type="nucleotide sequence ID" value="XM_025536247.1"/>
</dbReference>
<dbReference type="EMBL" id="MSFU01000027">
    <property type="protein sequence ID" value="PWY65497.1"/>
    <property type="molecule type" value="Genomic_DNA"/>
</dbReference>
<keyword evidence="2" id="KW-1185">Reference proteome</keyword>
<sequence>MPPPEYVFSRDYLDNNGIVTDSSRRLVFVLSDEEIEIILSKLFELVEPGDDLQWGEVDIHTLRIDKINGECSTAALEGIVRITCSADPRLVPHWVPELPRLFESVWLENAKKDTRVGPRLITFMFHECMLMVHDMIARKTRTEAVGRLLKEILPEVPK</sequence>
<accession>A0A317UY85</accession>
<dbReference type="OrthoDB" id="417697at2759"/>
<dbReference type="VEuPathDB" id="FungiDB:BO83DRAFT_440313"/>
<organism evidence="1 2">
    <name type="scientific">Aspergillus eucalypticola (strain CBS 122712 / IBT 29274)</name>
    <dbReference type="NCBI Taxonomy" id="1448314"/>
    <lineage>
        <taxon>Eukaryota</taxon>
        <taxon>Fungi</taxon>
        <taxon>Dikarya</taxon>
        <taxon>Ascomycota</taxon>
        <taxon>Pezizomycotina</taxon>
        <taxon>Eurotiomycetes</taxon>
        <taxon>Eurotiomycetidae</taxon>
        <taxon>Eurotiales</taxon>
        <taxon>Aspergillaceae</taxon>
        <taxon>Aspergillus</taxon>
        <taxon>Aspergillus subgen. Circumdati</taxon>
    </lineage>
</organism>
<dbReference type="AlphaFoldDB" id="A0A317UY85"/>
<protein>
    <submittedName>
        <fullName evidence="1">Uncharacterized protein</fullName>
    </submittedName>
</protein>